<keyword evidence="9" id="KW-1185">Reference proteome</keyword>
<dbReference type="PANTHER" id="PTHR11409">
    <property type="entry name" value="ADENOSINE DEAMINASE"/>
    <property type="match status" value="1"/>
</dbReference>
<evidence type="ECO:0000256" key="2">
    <source>
        <dbReference type="ARBA" id="ARBA00006676"/>
    </source>
</evidence>
<dbReference type="InterPro" id="IPR001365">
    <property type="entry name" value="A_deaminase_dom"/>
</dbReference>
<accession>A0A5B8VUZ0</accession>
<dbReference type="EMBL" id="CP042434">
    <property type="protein sequence ID" value="QEC73988.1"/>
    <property type="molecule type" value="Genomic_DNA"/>
</dbReference>
<keyword evidence="6" id="KW-0862">Zinc</keyword>
<dbReference type="PANTHER" id="PTHR11409:SF43">
    <property type="entry name" value="ADENOSINE DEAMINASE"/>
    <property type="match status" value="1"/>
</dbReference>
<keyword evidence="5" id="KW-0378">Hydrolase</keyword>
<dbReference type="SUPFAM" id="SSF51556">
    <property type="entry name" value="Metallo-dependent hydrolases"/>
    <property type="match status" value="1"/>
</dbReference>
<protein>
    <recommendedName>
        <fullName evidence="3">adenosine deaminase</fullName>
        <ecNumber evidence="3">3.5.4.4</ecNumber>
    </recommendedName>
</protein>
<dbReference type="InterPro" id="IPR006330">
    <property type="entry name" value="Ado/ade_deaminase"/>
</dbReference>
<comment type="cofactor">
    <cofactor evidence="1">
        <name>Zn(2+)</name>
        <dbReference type="ChEBI" id="CHEBI:29105"/>
    </cofactor>
</comment>
<dbReference type="OrthoDB" id="8772092at2"/>
<dbReference type="GO" id="GO:0006154">
    <property type="term" value="P:adenosine catabolic process"/>
    <property type="evidence" value="ECO:0007669"/>
    <property type="project" value="TreeGrafter"/>
</dbReference>
<evidence type="ECO:0000256" key="4">
    <source>
        <dbReference type="ARBA" id="ARBA00022723"/>
    </source>
</evidence>
<dbReference type="GO" id="GO:0046103">
    <property type="term" value="P:inosine biosynthetic process"/>
    <property type="evidence" value="ECO:0007669"/>
    <property type="project" value="TreeGrafter"/>
</dbReference>
<dbReference type="Pfam" id="PF00962">
    <property type="entry name" value="A_deaminase"/>
    <property type="match status" value="1"/>
</dbReference>
<dbReference type="KEGG" id="agi:FSB73_22275"/>
<reference evidence="8 9" key="1">
    <citation type="journal article" date="2017" name="Int. J. Syst. Evol. Microbiol.">
        <title>Arachidicoccus ginsenosidivorans sp. nov., with ginsenoside-converting activity isolated from ginseng cultivating soil.</title>
        <authorList>
            <person name="Siddiqi M.Z."/>
            <person name="Aslam Z."/>
            <person name="Im W.T."/>
        </authorList>
    </citation>
    <scope>NUCLEOTIDE SEQUENCE [LARGE SCALE GENOMIC DNA]</scope>
    <source>
        <strain evidence="8 9">Gsoil 809</strain>
    </source>
</reference>
<dbReference type="GO" id="GO:0005829">
    <property type="term" value="C:cytosol"/>
    <property type="evidence" value="ECO:0007669"/>
    <property type="project" value="TreeGrafter"/>
</dbReference>
<evidence type="ECO:0000259" key="7">
    <source>
        <dbReference type="Pfam" id="PF00962"/>
    </source>
</evidence>
<feature type="domain" description="Adenosine deaminase" evidence="7">
    <location>
        <begin position="764"/>
        <end position="836"/>
    </location>
</feature>
<name>A0A5B8VUZ0_9BACT</name>
<dbReference type="Proteomes" id="UP000321291">
    <property type="component" value="Chromosome"/>
</dbReference>
<dbReference type="GO" id="GO:0046872">
    <property type="term" value="F:metal ion binding"/>
    <property type="evidence" value="ECO:0007669"/>
    <property type="project" value="UniProtKB-KW"/>
</dbReference>
<dbReference type="AlphaFoldDB" id="A0A5B8VUZ0"/>
<dbReference type="InterPro" id="IPR032466">
    <property type="entry name" value="Metal_Hydrolase"/>
</dbReference>
<evidence type="ECO:0000313" key="9">
    <source>
        <dbReference type="Proteomes" id="UP000321291"/>
    </source>
</evidence>
<evidence type="ECO:0000256" key="3">
    <source>
        <dbReference type="ARBA" id="ARBA00012784"/>
    </source>
</evidence>
<evidence type="ECO:0000256" key="6">
    <source>
        <dbReference type="ARBA" id="ARBA00022833"/>
    </source>
</evidence>
<organism evidence="8 9">
    <name type="scientific">Arachidicoccus ginsenosidivorans</name>
    <dbReference type="NCBI Taxonomy" id="496057"/>
    <lineage>
        <taxon>Bacteria</taxon>
        <taxon>Pseudomonadati</taxon>
        <taxon>Bacteroidota</taxon>
        <taxon>Chitinophagia</taxon>
        <taxon>Chitinophagales</taxon>
        <taxon>Chitinophagaceae</taxon>
        <taxon>Arachidicoccus</taxon>
    </lineage>
</organism>
<gene>
    <name evidence="8" type="ORF">FSB73_22275</name>
</gene>
<dbReference type="EC" id="3.5.4.4" evidence="3"/>
<dbReference type="Gene3D" id="3.20.20.140">
    <property type="entry name" value="Metal-dependent hydrolases"/>
    <property type="match status" value="2"/>
</dbReference>
<keyword evidence="4" id="KW-0479">Metal-binding</keyword>
<comment type="similarity">
    <text evidence="2">Belongs to the metallo-dependent hydrolases superfamily. Adenosine and AMP deaminases family.</text>
</comment>
<evidence type="ECO:0000256" key="5">
    <source>
        <dbReference type="ARBA" id="ARBA00022801"/>
    </source>
</evidence>
<evidence type="ECO:0000313" key="8">
    <source>
        <dbReference type="EMBL" id="QEC73988.1"/>
    </source>
</evidence>
<evidence type="ECO:0000256" key="1">
    <source>
        <dbReference type="ARBA" id="ARBA00001947"/>
    </source>
</evidence>
<dbReference type="RefSeq" id="WP_146787464.1">
    <property type="nucleotide sequence ID" value="NZ_CP042434.1"/>
</dbReference>
<proteinExistence type="inferred from homology"/>
<dbReference type="GO" id="GO:0004000">
    <property type="term" value="F:adenosine deaminase activity"/>
    <property type="evidence" value="ECO:0007669"/>
    <property type="project" value="TreeGrafter"/>
</dbReference>
<sequence>MDNIRKTLKIIFGDYCPDLILKEKYTEFYLSFDHFIEYAFSNYMCYSLDEIRNIYKMMNDDWCYNINSKQRNYFQILNNFTESILIEENNELYVIFEQLLKWRDVSFYLGEDILTTSYFANLDNLTKYDRKFFSWKSTIFSNNFQLNKILKEGISDNHFHLKGSGPVFDINWINLMNHSNDLNFNLKSFTKEINLRTNINNSPRSSNKELSVLIYKAAYIRFKLFSIIHKCNNNLEIEIDKESNSDESFDIILKSNQLNNEIELLRLELGHEFKFHDDKIIIDYAIPKNIHLQNLNDSLLFFGERKFLYDCFQLIYSEDLNFKSYHYLFHAYINIKSQFRAELIAVNKKIGFGNFLLYQNRKESFINESSIYYNAFINLAVRETKKNCNLLSLELRIAPKENAQILESTIQKFNKLIEKISFASTQLNLNPYELENNPQGSNTNQGIYYVLHFIKEKDKEPNNLNYQSIYCRNYKLRNKIKRQAIAIGRFRESYSSNSKYLKGIDAASSEFAAQPEVFAQAFRYIKNHKVNGKFDHLKETIEAQKMFATYHVGEDFNDIVDGLRAIDDCVNFLNLYAGDRIGHALALGINVEEYYSFKENKMILSSQTLLDNIVWLLSKISQFGIASNRNEVNSLEALYENLYYEIFTKNLDKNNIDSVKNIPYSVYYDSYKLRGDDPYLYFENIDRNVYDIINFSYWDRCRINQSFPTNKNIRNNRLAKFITQQYHFNAKVKLAGEEIKQFNITTSYVELVKMVQYHMLFEFGRKQISIETNPTSNYLIGTFQKYANHPIKIFYNLGLETDPIAISKSPQISVSINTDDQGIFSTSLENEYAFLAISLLKERDNDGKLKYNSAQIYDWLYRIMKMGNNQSFT</sequence>
<dbReference type="GO" id="GO:0043103">
    <property type="term" value="P:hypoxanthine salvage"/>
    <property type="evidence" value="ECO:0007669"/>
    <property type="project" value="TreeGrafter"/>
</dbReference>